<proteinExistence type="predicted"/>
<feature type="region of interest" description="Disordered" evidence="2">
    <location>
        <begin position="503"/>
        <end position="534"/>
    </location>
</feature>
<keyword evidence="4" id="KW-1185">Reference proteome</keyword>
<organism evidence="3 4">
    <name type="scientific">Durusdinium trenchii</name>
    <dbReference type="NCBI Taxonomy" id="1381693"/>
    <lineage>
        <taxon>Eukaryota</taxon>
        <taxon>Sar</taxon>
        <taxon>Alveolata</taxon>
        <taxon>Dinophyceae</taxon>
        <taxon>Suessiales</taxon>
        <taxon>Symbiodiniaceae</taxon>
        <taxon>Durusdinium</taxon>
    </lineage>
</organism>
<keyword evidence="1" id="KW-0175">Coiled coil</keyword>
<feature type="coiled-coil region" evidence="1">
    <location>
        <begin position="33"/>
        <end position="72"/>
    </location>
</feature>
<reference evidence="3 4" key="1">
    <citation type="submission" date="2024-02" db="EMBL/GenBank/DDBJ databases">
        <authorList>
            <person name="Chen Y."/>
            <person name="Shah S."/>
            <person name="Dougan E. K."/>
            <person name="Thang M."/>
            <person name="Chan C."/>
        </authorList>
    </citation>
    <scope>NUCLEOTIDE SEQUENCE [LARGE SCALE GENOMIC DNA]</scope>
</reference>
<comment type="caution">
    <text evidence="3">The sequence shown here is derived from an EMBL/GenBank/DDBJ whole genome shotgun (WGS) entry which is preliminary data.</text>
</comment>
<protein>
    <submittedName>
        <fullName evidence="3">Uncharacterized protein</fullName>
    </submittedName>
</protein>
<evidence type="ECO:0000313" key="4">
    <source>
        <dbReference type="Proteomes" id="UP001642464"/>
    </source>
</evidence>
<dbReference type="EMBL" id="CAXAMM010041396">
    <property type="protein sequence ID" value="CAK9099212.1"/>
    <property type="molecule type" value="Genomic_DNA"/>
</dbReference>
<dbReference type="Proteomes" id="UP001642464">
    <property type="component" value="Unassembled WGS sequence"/>
</dbReference>
<accession>A0ABP0RF58</accession>
<name>A0ABP0RF58_9DINO</name>
<sequence length="755" mass="83338">MLLGDALDSQFCQALKSFPLEFGLTMLPDVKSLQSTDADAEEVETAIEKAEKQEWQAKLAGLEAKLEVDQRLLRQVNDGYSVLNDCLDWITTQKKLSMAKKARDVVQEHQDYFLPILELDDFSNLPGALETLLSSLPAVNSGQMSDRQKAETKKLIVFHVDFNVPGARNALLQPKLVRAKKAAVLAVMANRSKEDSDIDPVEDELEFVKAMKHAGFHVQVPWQMPLAVPGDKSTQFQWDFFARGRLMCWGTEKDHDNHFWQASELVRTGKVPEASTTAEILCITQSADDTDKFDTMRINPATRSAQKGAEVWRNVYQSLLTSSKALSPHARPLLAAGDEAMVVDLHVHAGDHALGSVLLSSSLSTPNVAYRHILVKLKEKRSIAAVEWTQKRLGTFLCTKWLKQEVKLFSKSGDTVPPLMTETTDKSYLKTIPGAWEAYQGTRSWETKLRACSISGTHVTIMPSLIAEFSHAPPSVKEVLDQIQKKHNEHFASILQGKIAQSAVGQTTEDPRPASSADPDPSPASGVELAGPENETALRQNEKIICDVKCFDNRALTVLVAESGHAWLLLSNKEQPTIVKRGTKIAGVGSGKMSTLEDGKPGVVVQFPDQGKTLVEAVVSGQSDEDNEARVKKGSLYMVAKEMLKLFPSEKLLLTGHDITIRPVQEGQTHGFDISKQTQSWGFTLKDKEVTSWAPGSAARTLVEKKVKLHPAAGWLWRFSFDKVHAKFTAKKPFLVLVSDVKLSPGKPVKLTSDP</sequence>
<gene>
    <name evidence="3" type="ORF">SCF082_LOCUS46466</name>
</gene>
<evidence type="ECO:0000256" key="2">
    <source>
        <dbReference type="SAM" id="MobiDB-lite"/>
    </source>
</evidence>
<feature type="compositionally biased region" description="Low complexity" evidence="2">
    <location>
        <begin position="513"/>
        <end position="525"/>
    </location>
</feature>
<evidence type="ECO:0000313" key="3">
    <source>
        <dbReference type="EMBL" id="CAK9099212.1"/>
    </source>
</evidence>
<evidence type="ECO:0000256" key="1">
    <source>
        <dbReference type="SAM" id="Coils"/>
    </source>
</evidence>